<gene>
    <name evidence="4" type="ORF">FHX34_106191</name>
</gene>
<evidence type="ECO:0000313" key="4">
    <source>
        <dbReference type="EMBL" id="TWG11461.1"/>
    </source>
</evidence>
<dbReference type="RefSeq" id="WP_122978163.1">
    <property type="nucleotide sequence ID" value="NZ_BOMX01000134.1"/>
</dbReference>
<feature type="domain" description="Luciferase-like" evidence="3">
    <location>
        <begin position="6"/>
        <end position="294"/>
    </location>
</feature>
<dbReference type="PANTHER" id="PTHR30137:SF8">
    <property type="entry name" value="BLR5498 PROTEIN"/>
    <property type="match status" value="1"/>
</dbReference>
<evidence type="ECO:0000313" key="5">
    <source>
        <dbReference type="Proteomes" id="UP000320239"/>
    </source>
</evidence>
<evidence type="ECO:0000259" key="3">
    <source>
        <dbReference type="Pfam" id="PF00296"/>
    </source>
</evidence>
<dbReference type="GO" id="GO:0016705">
    <property type="term" value="F:oxidoreductase activity, acting on paired donors, with incorporation or reduction of molecular oxygen"/>
    <property type="evidence" value="ECO:0007669"/>
    <property type="project" value="InterPro"/>
</dbReference>
<dbReference type="InterPro" id="IPR011251">
    <property type="entry name" value="Luciferase-like_dom"/>
</dbReference>
<dbReference type="OrthoDB" id="5169673at2"/>
<dbReference type="Pfam" id="PF00296">
    <property type="entry name" value="Bac_luciferase"/>
    <property type="match status" value="1"/>
</dbReference>
<dbReference type="GO" id="GO:0004497">
    <property type="term" value="F:monooxygenase activity"/>
    <property type="evidence" value="ECO:0007669"/>
    <property type="project" value="UniProtKB-KW"/>
</dbReference>
<protein>
    <submittedName>
        <fullName evidence="4">Alkanesulfonate monooxygenase SsuD/methylene tetrahydromethanopterin reductase-like flavin-dependent oxidoreductase (Luciferase family)</fullName>
    </submittedName>
</protein>
<dbReference type="SUPFAM" id="SSF51679">
    <property type="entry name" value="Bacterial luciferase-like"/>
    <property type="match status" value="1"/>
</dbReference>
<accession>A0A561VIL3</accession>
<keyword evidence="1" id="KW-0560">Oxidoreductase</keyword>
<dbReference type="EMBL" id="VIWY01000006">
    <property type="protein sequence ID" value="TWG11461.1"/>
    <property type="molecule type" value="Genomic_DNA"/>
</dbReference>
<name>A0A561VIL3_ACTTI</name>
<dbReference type="PANTHER" id="PTHR30137">
    <property type="entry name" value="LUCIFERASE-LIKE MONOOXYGENASE"/>
    <property type="match status" value="1"/>
</dbReference>
<reference evidence="4 5" key="1">
    <citation type="submission" date="2019-06" db="EMBL/GenBank/DDBJ databases">
        <title>Sequencing the genomes of 1000 actinobacteria strains.</title>
        <authorList>
            <person name="Klenk H.-P."/>
        </authorList>
    </citation>
    <scope>NUCLEOTIDE SEQUENCE [LARGE SCALE GENOMIC DNA]</scope>
    <source>
        <strain evidence="4 5">DSM 43866</strain>
    </source>
</reference>
<dbReference type="GO" id="GO:0005829">
    <property type="term" value="C:cytosol"/>
    <property type="evidence" value="ECO:0007669"/>
    <property type="project" value="TreeGrafter"/>
</dbReference>
<evidence type="ECO:0000256" key="1">
    <source>
        <dbReference type="ARBA" id="ARBA00023002"/>
    </source>
</evidence>
<evidence type="ECO:0000256" key="2">
    <source>
        <dbReference type="ARBA" id="ARBA00023033"/>
    </source>
</evidence>
<comment type="caution">
    <text evidence="4">The sequence shown here is derived from an EMBL/GenBank/DDBJ whole genome shotgun (WGS) entry which is preliminary data.</text>
</comment>
<sequence length="339" mass="35903">MTAPTFGVVHDFRRPLPGITDAAYYAECLDEIVLAETLGYATVWLPEHHGAIDGFLPSPLVMAAAVAARTRHIGIGTNAVVAPLHHPLRLAEDVAVADLVSGGRLTLTLVQGYVDRENELFGVPARQRPSRLEEAVAICRQVWQTGRTGFAGRRWTLPDGPFTPVPGRRVPIYVGAFSGPAFDRAARIADGLLLYGGAGVTERYARWREALADAGRTGHVPLVLGATVHVARDDATAWREAAPAIAALDHGFATHQLPAGAAVPPVPGPETVARDAVLVGSPATVADRIVDLHRQVPFDHLCLWGRLPGFSHPAAVEAVTAFATEVVPAVTARITGSAT</sequence>
<organism evidence="4 5">
    <name type="scientific">Actinoplanes teichomyceticus</name>
    <dbReference type="NCBI Taxonomy" id="1867"/>
    <lineage>
        <taxon>Bacteria</taxon>
        <taxon>Bacillati</taxon>
        <taxon>Actinomycetota</taxon>
        <taxon>Actinomycetes</taxon>
        <taxon>Micromonosporales</taxon>
        <taxon>Micromonosporaceae</taxon>
        <taxon>Actinoplanes</taxon>
    </lineage>
</organism>
<dbReference type="InterPro" id="IPR036661">
    <property type="entry name" value="Luciferase-like_sf"/>
</dbReference>
<proteinExistence type="predicted"/>
<keyword evidence="5" id="KW-1185">Reference proteome</keyword>
<keyword evidence="2 4" id="KW-0503">Monooxygenase</keyword>
<dbReference type="Proteomes" id="UP000320239">
    <property type="component" value="Unassembled WGS sequence"/>
</dbReference>
<dbReference type="InterPro" id="IPR050766">
    <property type="entry name" value="Bact_Lucif_Oxidored"/>
</dbReference>
<dbReference type="AlphaFoldDB" id="A0A561VIL3"/>
<dbReference type="Gene3D" id="3.20.20.30">
    <property type="entry name" value="Luciferase-like domain"/>
    <property type="match status" value="1"/>
</dbReference>